<dbReference type="EMBL" id="BMHQ01000003">
    <property type="protein sequence ID" value="GGE11030.1"/>
    <property type="molecule type" value="Genomic_DNA"/>
</dbReference>
<dbReference type="InterPro" id="IPR002347">
    <property type="entry name" value="SDR_fam"/>
</dbReference>
<dbReference type="Proteomes" id="UP000625210">
    <property type="component" value="Unassembled WGS sequence"/>
</dbReference>
<accession>A0A8J2VFN4</accession>
<sequence length="235" mass="25399">MADVTGYTAIVTGASKGLGKAITLRLAQGGARVFAAARSQEALQKLANENPDHILPVTCDVTQSDQVQHLIHTAVKQAGKLDILINNAGLGHFGKVQDLTEEEWDQMMDVNLKGVFLACKYAIPHLIRQKGHIVNISSIAGTVTFPKGGGYCASKFGLMALSDVLTQELKQKEVRVTTVCPGSIQTEFFGEAGPKPYYLQPEQVAEAVYTAVAAPKEVIFNQIVMRPQVPPEQQK</sequence>
<keyword evidence="2" id="KW-0560">Oxidoreductase</keyword>
<evidence type="ECO:0000256" key="3">
    <source>
        <dbReference type="RuleBase" id="RU000363"/>
    </source>
</evidence>
<comment type="caution">
    <text evidence="4">The sequence shown here is derived from an EMBL/GenBank/DDBJ whole genome shotgun (WGS) entry which is preliminary data.</text>
</comment>
<dbReference type="PANTHER" id="PTHR44196">
    <property type="entry name" value="DEHYDROGENASE/REDUCTASE SDR FAMILY MEMBER 7B"/>
    <property type="match status" value="1"/>
</dbReference>
<gene>
    <name evidence="4" type="ORF">GCM10011571_10440</name>
</gene>
<evidence type="ECO:0000313" key="5">
    <source>
        <dbReference type="Proteomes" id="UP000625210"/>
    </source>
</evidence>
<dbReference type="PANTHER" id="PTHR44196:SF1">
    <property type="entry name" value="DEHYDROGENASE_REDUCTASE SDR FAMILY MEMBER 7B"/>
    <property type="match status" value="1"/>
</dbReference>
<reference evidence="4" key="2">
    <citation type="submission" date="2020-09" db="EMBL/GenBank/DDBJ databases">
        <authorList>
            <person name="Sun Q."/>
            <person name="Zhou Y."/>
        </authorList>
    </citation>
    <scope>NUCLEOTIDE SEQUENCE</scope>
    <source>
        <strain evidence="4">CGMCC 1.15179</strain>
    </source>
</reference>
<dbReference type="SUPFAM" id="SSF51735">
    <property type="entry name" value="NAD(P)-binding Rossmann-fold domains"/>
    <property type="match status" value="1"/>
</dbReference>
<reference evidence="4" key="1">
    <citation type="journal article" date="2014" name="Int. J. Syst. Evol. Microbiol.">
        <title>Complete genome sequence of Corynebacterium casei LMG S-19264T (=DSM 44701T), isolated from a smear-ripened cheese.</title>
        <authorList>
            <consortium name="US DOE Joint Genome Institute (JGI-PGF)"/>
            <person name="Walter F."/>
            <person name="Albersmeier A."/>
            <person name="Kalinowski J."/>
            <person name="Ruckert C."/>
        </authorList>
    </citation>
    <scope>NUCLEOTIDE SEQUENCE</scope>
    <source>
        <strain evidence="4">CGMCC 1.15179</strain>
    </source>
</reference>
<dbReference type="Pfam" id="PF00106">
    <property type="entry name" value="adh_short"/>
    <property type="match status" value="1"/>
</dbReference>
<dbReference type="Gene3D" id="3.40.50.720">
    <property type="entry name" value="NAD(P)-binding Rossmann-like Domain"/>
    <property type="match status" value="1"/>
</dbReference>
<dbReference type="FunFam" id="3.40.50.720:FF:000047">
    <property type="entry name" value="NADP-dependent L-serine/L-allo-threonine dehydrogenase"/>
    <property type="match status" value="1"/>
</dbReference>
<name>A0A8J2VFN4_9BACL</name>
<organism evidence="4 5">
    <name type="scientific">Marinithermofilum abyssi</name>
    <dbReference type="NCBI Taxonomy" id="1571185"/>
    <lineage>
        <taxon>Bacteria</taxon>
        <taxon>Bacillati</taxon>
        <taxon>Bacillota</taxon>
        <taxon>Bacilli</taxon>
        <taxon>Bacillales</taxon>
        <taxon>Thermoactinomycetaceae</taxon>
        <taxon>Marinithermofilum</taxon>
    </lineage>
</organism>
<dbReference type="RefSeq" id="WP_188646851.1">
    <property type="nucleotide sequence ID" value="NZ_BMHQ01000003.1"/>
</dbReference>
<evidence type="ECO:0000313" key="4">
    <source>
        <dbReference type="EMBL" id="GGE11030.1"/>
    </source>
</evidence>
<dbReference type="GO" id="GO:0016020">
    <property type="term" value="C:membrane"/>
    <property type="evidence" value="ECO:0007669"/>
    <property type="project" value="TreeGrafter"/>
</dbReference>
<dbReference type="AlphaFoldDB" id="A0A8J2VFN4"/>
<dbReference type="PRINTS" id="PR00080">
    <property type="entry name" value="SDRFAMILY"/>
</dbReference>
<protein>
    <submittedName>
        <fullName evidence="4">SDR family oxidoreductase</fullName>
    </submittedName>
</protein>
<keyword evidence="5" id="KW-1185">Reference proteome</keyword>
<dbReference type="GO" id="GO:0016616">
    <property type="term" value="F:oxidoreductase activity, acting on the CH-OH group of donors, NAD or NADP as acceptor"/>
    <property type="evidence" value="ECO:0007669"/>
    <property type="project" value="UniProtKB-ARBA"/>
</dbReference>
<dbReference type="CDD" id="cd05233">
    <property type="entry name" value="SDR_c"/>
    <property type="match status" value="1"/>
</dbReference>
<proteinExistence type="inferred from homology"/>
<evidence type="ECO:0000256" key="1">
    <source>
        <dbReference type="ARBA" id="ARBA00006484"/>
    </source>
</evidence>
<evidence type="ECO:0000256" key="2">
    <source>
        <dbReference type="ARBA" id="ARBA00023002"/>
    </source>
</evidence>
<comment type="similarity">
    <text evidence="1 3">Belongs to the short-chain dehydrogenases/reductases (SDR) family.</text>
</comment>
<dbReference type="PRINTS" id="PR00081">
    <property type="entry name" value="GDHRDH"/>
</dbReference>
<dbReference type="InterPro" id="IPR036291">
    <property type="entry name" value="NAD(P)-bd_dom_sf"/>
</dbReference>